<organism evidence="11 12">
    <name type="scientific">Desulfovibrio ferrophilus</name>
    <dbReference type="NCBI Taxonomy" id="241368"/>
    <lineage>
        <taxon>Bacteria</taxon>
        <taxon>Pseudomonadati</taxon>
        <taxon>Thermodesulfobacteriota</taxon>
        <taxon>Desulfovibrionia</taxon>
        <taxon>Desulfovibrionales</taxon>
        <taxon>Desulfovibrionaceae</taxon>
        <taxon>Desulfovibrio</taxon>
    </lineage>
</organism>
<evidence type="ECO:0000256" key="5">
    <source>
        <dbReference type="ARBA" id="ARBA00022679"/>
    </source>
</evidence>
<dbReference type="InterPro" id="IPR003700">
    <property type="entry name" value="Pantoate_hydroxy_MeTrfase"/>
</dbReference>
<dbReference type="GO" id="GO:0008168">
    <property type="term" value="F:methyltransferase activity"/>
    <property type="evidence" value="ECO:0007669"/>
    <property type="project" value="UniProtKB-KW"/>
</dbReference>
<dbReference type="HAMAP" id="MF_00156">
    <property type="entry name" value="PanB"/>
    <property type="match status" value="1"/>
</dbReference>
<feature type="binding site" evidence="7 9">
    <location>
        <position position="84"/>
    </location>
    <ligand>
        <name>3-methyl-2-oxobutanoate</name>
        <dbReference type="ChEBI" id="CHEBI:11851"/>
    </ligand>
</feature>
<dbReference type="PANTHER" id="PTHR20881">
    <property type="entry name" value="3-METHYL-2-OXOBUTANOATE HYDROXYMETHYLTRANSFERASE"/>
    <property type="match status" value="1"/>
</dbReference>
<feature type="binding site" evidence="7 9">
    <location>
        <position position="114"/>
    </location>
    <ligand>
        <name>3-methyl-2-oxobutanoate</name>
        <dbReference type="ChEBI" id="CHEBI:11851"/>
    </ligand>
</feature>
<keyword evidence="11" id="KW-0489">Methyltransferase</keyword>
<keyword evidence="4 7" id="KW-0566">Pantothenate biosynthesis</keyword>
<dbReference type="CDD" id="cd06557">
    <property type="entry name" value="KPHMT-like"/>
    <property type="match status" value="1"/>
</dbReference>
<comment type="function">
    <text evidence="6 7">Catalyzes the reversible reaction in which hydroxymethyl group from 5,10-methylenetetrahydrofolate is transferred onto alpha-ketoisovalerate to form ketopantoate.</text>
</comment>
<dbReference type="Pfam" id="PF02548">
    <property type="entry name" value="Pantoate_transf"/>
    <property type="match status" value="1"/>
</dbReference>
<comment type="pathway">
    <text evidence="1 7">Cofactor biosynthesis; (R)-pantothenate biosynthesis; (R)-pantoate from 3-methyl-2-oxobutanoate: step 1/2.</text>
</comment>
<sequence length="277" mass="29034">MSDKITVPGVVACKGGRKLSMLTAYDAVLAALADASGVDMILVGDSLAMVGLGQRDTLAVGMDAMIHHTRAVSRGTERALVVGDMPFMSYQTSDEEAVRNAGRFLAQGRASAIKLEGGARMLSRIQAIVAADIPVMGHIGLTPQSVAKLGGFKVQGKTAEAGRALVEEARMLEDAGCFSMVLEAVPAPIAKLVTEAVSIPTIGIGAGPYCDGQVLVTHDVLGLFDRFTPKFVKRYAELGKVAVSAMQAYREDVEAGAFPGPEHSFDMPAEEVAKLKG</sequence>
<dbReference type="AlphaFoldDB" id="A0A2Z6B0C2"/>
<feature type="binding site" evidence="7 10">
    <location>
        <position position="45"/>
    </location>
    <ligand>
        <name>Mg(2+)</name>
        <dbReference type="ChEBI" id="CHEBI:18420"/>
    </ligand>
</feature>
<dbReference type="GO" id="GO:0015940">
    <property type="term" value="P:pantothenate biosynthetic process"/>
    <property type="evidence" value="ECO:0007669"/>
    <property type="project" value="UniProtKB-UniRule"/>
</dbReference>
<dbReference type="NCBIfam" id="NF001452">
    <property type="entry name" value="PRK00311.1"/>
    <property type="match status" value="1"/>
</dbReference>
<feature type="binding site" evidence="7 10">
    <location>
        <position position="116"/>
    </location>
    <ligand>
        <name>Mg(2+)</name>
        <dbReference type="ChEBI" id="CHEBI:18420"/>
    </ligand>
</feature>
<evidence type="ECO:0000313" key="12">
    <source>
        <dbReference type="Proteomes" id="UP000269883"/>
    </source>
</evidence>
<dbReference type="OrthoDB" id="9781789at2"/>
<dbReference type="KEGG" id="dfl:DFE_2154"/>
<keyword evidence="12" id="KW-1185">Reference proteome</keyword>
<evidence type="ECO:0000256" key="4">
    <source>
        <dbReference type="ARBA" id="ARBA00022655"/>
    </source>
</evidence>
<comment type="subunit">
    <text evidence="3 7">Homodecamer; pentamer of dimers.</text>
</comment>
<keyword evidence="7" id="KW-0963">Cytoplasm</keyword>
<evidence type="ECO:0000256" key="3">
    <source>
        <dbReference type="ARBA" id="ARBA00011424"/>
    </source>
</evidence>
<dbReference type="EMBL" id="AP017378">
    <property type="protein sequence ID" value="BBD08880.1"/>
    <property type="molecule type" value="Genomic_DNA"/>
</dbReference>
<feature type="binding site" evidence="7 9">
    <location>
        <begin position="45"/>
        <end position="46"/>
    </location>
    <ligand>
        <name>3-methyl-2-oxobutanoate</name>
        <dbReference type="ChEBI" id="CHEBI:11851"/>
    </ligand>
</feature>
<dbReference type="InterPro" id="IPR015813">
    <property type="entry name" value="Pyrv/PenolPyrv_kinase-like_dom"/>
</dbReference>
<comment type="subcellular location">
    <subcellularLocation>
        <location evidence="7">Cytoplasm</location>
    </subcellularLocation>
</comment>
<dbReference type="GO" id="GO:0000287">
    <property type="term" value="F:magnesium ion binding"/>
    <property type="evidence" value="ECO:0007669"/>
    <property type="project" value="TreeGrafter"/>
</dbReference>
<name>A0A2Z6B0C2_9BACT</name>
<proteinExistence type="inferred from homology"/>
<gene>
    <name evidence="7 11" type="primary">panB</name>
    <name evidence="11" type="ORF">DFE_2154</name>
</gene>
<feature type="binding site" evidence="7 10">
    <location>
        <position position="84"/>
    </location>
    <ligand>
        <name>Mg(2+)</name>
        <dbReference type="ChEBI" id="CHEBI:18420"/>
    </ligand>
</feature>
<comment type="cofactor">
    <cofactor evidence="7 10">
        <name>Mg(2+)</name>
        <dbReference type="ChEBI" id="CHEBI:18420"/>
    </cofactor>
    <text evidence="7 10">Binds 1 Mg(2+) ion per subunit.</text>
</comment>
<dbReference type="PANTHER" id="PTHR20881:SF0">
    <property type="entry name" value="3-METHYL-2-OXOBUTANOATE HYDROXYMETHYLTRANSFERASE"/>
    <property type="match status" value="1"/>
</dbReference>
<protein>
    <recommendedName>
        <fullName evidence="7">3-methyl-2-oxobutanoate hydroxymethyltransferase</fullName>
        <ecNumber evidence="7">2.1.2.11</ecNumber>
    </recommendedName>
    <alternativeName>
        <fullName evidence="7">Ketopantoate hydroxymethyltransferase</fullName>
        <shortName evidence="7">KPHMT</shortName>
    </alternativeName>
</protein>
<comment type="similarity">
    <text evidence="2 7">Belongs to the PanB family.</text>
</comment>
<dbReference type="GO" id="GO:0005737">
    <property type="term" value="C:cytoplasm"/>
    <property type="evidence" value="ECO:0007669"/>
    <property type="project" value="UniProtKB-SubCell"/>
</dbReference>
<keyword evidence="7 10" id="KW-0479">Metal-binding</keyword>
<evidence type="ECO:0000256" key="6">
    <source>
        <dbReference type="ARBA" id="ARBA00056497"/>
    </source>
</evidence>
<feature type="active site" description="Proton acceptor" evidence="7 8">
    <location>
        <position position="183"/>
    </location>
</feature>
<dbReference type="FunFam" id="3.20.20.60:FF:000003">
    <property type="entry name" value="3-methyl-2-oxobutanoate hydroxymethyltransferase"/>
    <property type="match status" value="1"/>
</dbReference>
<dbReference type="Gene3D" id="3.20.20.60">
    <property type="entry name" value="Phosphoenolpyruvate-binding domains"/>
    <property type="match status" value="1"/>
</dbReference>
<keyword evidence="5 7" id="KW-0808">Transferase</keyword>
<dbReference type="SUPFAM" id="SSF51621">
    <property type="entry name" value="Phosphoenolpyruvate/pyruvate domain"/>
    <property type="match status" value="1"/>
</dbReference>
<evidence type="ECO:0000256" key="8">
    <source>
        <dbReference type="PIRSR" id="PIRSR000388-1"/>
    </source>
</evidence>
<dbReference type="Proteomes" id="UP000269883">
    <property type="component" value="Chromosome"/>
</dbReference>
<dbReference type="GO" id="GO:0032259">
    <property type="term" value="P:methylation"/>
    <property type="evidence" value="ECO:0007669"/>
    <property type="project" value="UniProtKB-KW"/>
</dbReference>
<comment type="catalytic activity">
    <reaction evidence="7">
        <text>(6R)-5,10-methylene-5,6,7,8-tetrahydrofolate + 3-methyl-2-oxobutanoate + H2O = 2-dehydropantoate + (6S)-5,6,7,8-tetrahydrofolate</text>
        <dbReference type="Rhea" id="RHEA:11824"/>
        <dbReference type="ChEBI" id="CHEBI:11561"/>
        <dbReference type="ChEBI" id="CHEBI:11851"/>
        <dbReference type="ChEBI" id="CHEBI:15377"/>
        <dbReference type="ChEBI" id="CHEBI:15636"/>
        <dbReference type="ChEBI" id="CHEBI:57453"/>
        <dbReference type="EC" id="2.1.2.11"/>
    </reaction>
</comment>
<evidence type="ECO:0000256" key="1">
    <source>
        <dbReference type="ARBA" id="ARBA00005033"/>
    </source>
</evidence>
<accession>A0A2Z6B0C2</accession>
<dbReference type="InterPro" id="IPR040442">
    <property type="entry name" value="Pyrv_kinase-like_dom_sf"/>
</dbReference>
<dbReference type="EC" id="2.1.2.11" evidence="7"/>
<evidence type="ECO:0000256" key="9">
    <source>
        <dbReference type="PIRSR" id="PIRSR000388-2"/>
    </source>
</evidence>
<dbReference type="GO" id="GO:0003864">
    <property type="term" value="F:3-methyl-2-oxobutanoate hydroxymethyltransferase activity"/>
    <property type="evidence" value="ECO:0007669"/>
    <property type="project" value="UniProtKB-UniRule"/>
</dbReference>
<evidence type="ECO:0000313" key="11">
    <source>
        <dbReference type="EMBL" id="BBD08880.1"/>
    </source>
</evidence>
<dbReference type="PIRSF" id="PIRSF000388">
    <property type="entry name" value="Pantoate_hydroxy_MeTrfase"/>
    <property type="match status" value="1"/>
</dbReference>
<reference evidence="11 12" key="1">
    <citation type="journal article" date="2018" name="Sci. Adv.">
        <title>Multi-heme cytochromes provide a pathway for survival in energy-limited environments.</title>
        <authorList>
            <person name="Deng X."/>
            <person name="Dohmae N."/>
            <person name="Nealson K.H."/>
            <person name="Hashimoto K."/>
            <person name="Okamoto A."/>
        </authorList>
    </citation>
    <scope>NUCLEOTIDE SEQUENCE [LARGE SCALE GENOMIC DNA]</scope>
    <source>
        <strain evidence="11 12">IS5</strain>
    </source>
</reference>
<dbReference type="RefSeq" id="WP_126379359.1">
    <property type="nucleotide sequence ID" value="NZ_AP017378.1"/>
</dbReference>
<dbReference type="NCBIfam" id="TIGR00222">
    <property type="entry name" value="panB"/>
    <property type="match status" value="1"/>
</dbReference>
<keyword evidence="7 10" id="KW-0460">Magnesium</keyword>
<evidence type="ECO:0000256" key="7">
    <source>
        <dbReference type="HAMAP-Rule" id="MF_00156"/>
    </source>
</evidence>
<evidence type="ECO:0000256" key="10">
    <source>
        <dbReference type="PIRSR" id="PIRSR000388-3"/>
    </source>
</evidence>
<dbReference type="UniPathway" id="UPA00028">
    <property type="reaction ID" value="UER00003"/>
</dbReference>
<evidence type="ECO:0000256" key="2">
    <source>
        <dbReference type="ARBA" id="ARBA00008676"/>
    </source>
</evidence>